<name>A0A1M5U7Z6_9RHOB</name>
<dbReference type="EMBL" id="FQXC01000003">
    <property type="protein sequence ID" value="SHH59107.1"/>
    <property type="molecule type" value="Genomic_DNA"/>
</dbReference>
<organism evidence="1 2">
    <name type="scientific">Marivita hallyeonensis</name>
    <dbReference type="NCBI Taxonomy" id="996342"/>
    <lineage>
        <taxon>Bacteria</taxon>
        <taxon>Pseudomonadati</taxon>
        <taxon>Pseudomonadota</taxon>
        <taxon>Alphaproteobacteria</taxon>
        <taxon>Rhodobacterales</taxon>
        <taxon>Roseobacteraceae</taxon>
        <taxon>Marivita</taxon>
    </lineage>
</organism>
<gene>
    <name evidence="1" type="ORF">SAMN05443551_2527</name>
</gene>
<dbReference type="AlphaFoldDB" id="A0A1M5U7Z6"/>
<evidence type="ECO:0000313" key="2">
    <source>
        <dbReference type="Proteomes" id="UP000184221"/>
    </source>
</evidence>
<evidence type="ECO:0000313" key="1">
    <source>
        <dbReference type="EMBL" id="SHH59107.1"/>
    </source>
</evidence>
<dbReference type="STRING" id="996342.SAMN05443551_2527"/>
<protein>
    <submittedName>
        <fullName evidence="1">Uncharacterized protein</fullName>
    </submittedName>
</protein>
<accession>A0A1M5U7Z6</accession>
<keyword evidence="2" id="KW-1185">Reference proteome</keyword>
<sequence>MKHAPDELNAEIDPDTGEFLMPLVGVLDDPFMV</sequence>
<proteinExistence type="predicted"/>
<dbReference type="Proteomes" id="UP000184221">
    <property type="component" value="Unassembled WGS sequence"/>
</dbReference>
<reference evidence="1 2" key="1">
    <citation type="submission" date="2016-11" db="EMBL/GenBank/DDBJ databases">
        <authorList>
            <person name="Jaros S."/>
            <person name="Januszkiewicz K."/>
            <person name="Wedrychowicz H."/>
        </authorList>
    </citation>
    <scope>NUCLEOTIDE SEQUENCE [LARGE SCALE GENOMIC DNA]</scope>
    <source>
        <strain evidence="1 2">DSM 29431</strain>
    </source>
</reference>